<feature type="transmembrane region" description="Helical" evidence="6">
    <location>
        <begin position="110"/>
        <end position="127"/>
    </location>
</feature>
<feature type="region of interest" description="Disordered" evidence="5">
    <location>
        <begin position="1"/>
        <end position="53"/>
    </location>
</feature>
<evidence type="ECO:0000256" key="1">
    <source>
        <dbReference type="ARBA" id="ARBA00004141"/>
    </source>
</evidence>
<accession>A0A4S2MXU7</accession>
<dbReference type="OrthoDB" id="5546837at2759"/>
<evidence type="ECO:0000256" key="2">
    <source>
        <dbReference type="ARBA" id="ARBA00022692"/>
    </source>
</evidence>
<dbReference type="PANTHER" id="PTHR36460:SF1">
    <property type="entry name" value="UPF0132 DOMAIN PROTEIN (AFU_ORTHOLOGUE AFUA_3G10255)"/>
    <property type="match status" value="1"/>
</dbReference>
<dbReference type="GO" id="GO:0016020">
    <property type="term" value="C:membrane"/>
    <property type="evidence" value="ECO:0007669"/>
    <property type="project" value="UniProtKB-SubCell"/>
</dbReference>
<dbReference type="InParanoid" id="A0A4S2MXU7"/>
<dbReference type="STRING" id="341454.A0A4S2MXU7"/>
<keyword evidence="3 6" id="KW-1133">Transmembrane helix</keyword>
<keyword evidence="2 6" id="KW-0812">Transmembrane</keyword>
<reference evidence="7 8" key="1">
    <citation type="submission" date="2019-04" db="EMBL/GenBank/DDBJ databases">
        <title>Comparative genomics and transcriptomics to analyze fruiting body development in filamentous ascomycetes.</title>
        <authorList>
            <consortium name="DOE Joint Genome Institute"/>
            <person name="Lutkenhaus R."/>
            <person name="Traeger S."/>
            <person name="Breuer J."/>
            <person name="Kuo A."/>
            <person name="Lipzen A."/>
            <person name="Pangilinan J."/>
            <person name="Dilworth D."/>
            <person name="Sandor L."/>
            <person name="Poggeler S."/>
            <person name="Barry K."/>
            <person name="Grigoriev I.V."/>
            <person name="Nowrousian M."/>
        </authorList>
    </citation>
    <scope>NUCLEOTIDE SEQUENCE [LARGE SCALE GENOMIC DNA]</scope>
    <source>
        <strain evidence="7 8">CBS 389.68</strain>
    </source>
</reference>
<feature type="transmembrane region" description="Helical" evidence="6">
    <location>
        <begin position="134"/>
        <end position="154"/>
    </location>
</feature>
<dbReference type="PANTHER" id="PTHR36460">
    <property type="entry name" value="UPF0132 DOMAIN PROTEIN (AFU_ORTHOLOGUE AFUA_3G10255)"/>
    <property type="match status" value="1"/>
</dbReference>
<sequence length="206" mass="21986">MDFAPYQSEPPDNTRKSLTLSRPMSPPQTSRSPPPISTHQQGGYQSGNGGGGGGYIPAGLRSPTLLPVYGNSGGGGGGEGNGGSGGWTSARMTVGQFETSLPLRLDVEAALTYLLLPPAIGVFLLIVEHKSDYVRFHAWQSSIVYAVLIVLHLLLSWSSVLSWGMVVVEVVLGLYMAGRAWRDAETLDRCELPWVGEWASGVVDNE</sequence>
<dbReference type="EMBL" id="ML220119">
    <property type="protein sequence ID" value="TGZ81477.1"/>
    <property type="molecule type" value="Genomic_DNA"/>
</dbReference>
<name>A0A4S2MXU7_9PEZI</name>
<keyword evidence="4 6" id="KW-0472">Membrane</keyword>
<feature type="transmembrane region" description="Helical" evidence="6">
    <location>
        <begin position="160"/>
        <end position="177"/>
    </location>
</feature>
<evidence type="ECO:0000256" key="4">
    <source>
        <dbReference type="ARBA" id="ARBA00023136"/>
    </source>
</evidence>
<protein>
    <submittedName>
        <fullName evidence="7">Uncharacterized protein</fullName>
    </submittedName>
</protein>
<dbReference type="Proteomes" id="UP000298138">
    <property type="component" value="Unassembled WGS sequence"/>
</dbReference>
<evidence type="ECO:0000313" key="8">
    <source>
        <dbReference type="Proteomes" id="UP000298138"/>
    </source>
</evidence>
<evidence type="ECO:0000256" key="5">
    <source>
        <dbReference type="SAM" id="MobiDB-lite"/>
    </source>
</evidence>
<proteinExistence type="predicted"/>
<comment type="subcellular location">
    <subcellularLocation>
        <location evidence="1">Membrane</location>
        <topology evidence="1">Multi-pass membrane protein</topology>
    </subcellularLocation>
</comment>
<evidence type="ECO:0000256" key="6">
    <source>
        <dbReference type="SAM" id="Phobius"/>
    </source>
</evidence>
<feature type="compositionally biased region" description="Gly residues" evidence="5">
    <location>
        <begin position="44"/>
        <end position="53"/>
    </location>
</feature>
<gene>
    <name evidence="7" type="ORF">EX30DRAFT_358781</name>
</gene>
<organism evidence="7 8">
    <name type="scientific">Ascodesmis nigricans</name>
    <dbReference type="NCBI Taxonomy" id="341454"/>
    <lineage>
        <taxon>Eukaryota</taxon>
        <taxon>Fungi</taxon>
        <taxon>Dikarya</taxon>
        <taxon>Ascomycota</taxon>
        <taxon>Pezizomycotina</taxon>
        <taxon>Pezizomycetes</taxon>
        <taxon>Pezizales</taxon>
        <taxon>Ascodesmidaceae</taxon>
        <taxon>Ascodesmis</taxon>
    </lineage>
</organism>
<evidence type="ECO:0000313" key="7">
    <source>
        <dbReference type="EMBL" id="TGZ81477.1"/>
    </source>
</evidence>
<feature type="compositionally biased region" description="Polar residues" evidence="5">
    <location>
        <begin position="16"/>
        <end position="31"/>
    </location>
</feature>
<dbReference type="AlphaFoldDB" id="A0A4S2MXU7"/>
<evidence type="ECO:0000256" key="3">
    <source>
        <dbReference type="ARBA" id="ARBA00022989"/>
    </source>
</evidence>
<keyword evidence="8" id="KW-1185">Reference proteome</keyword>